<gene>
    <name evidence="1" type="ORF">ENR64_22690</name>
</gene>
<organism evidence="1">
    <name type="scientific">Oscillatoriales cyanobacterium SpSt-418</name>
    <dbReference type="NCBI Taxonomy" id="2282169"/>
    <lineage>
        <taxon>Bacteria</taxon>
        <taxon>Bacillati</taxon>
        <taxon>Cyanobacteriota</taxon>
        <taxon>Cyanophyceae</taxon>
        <taxon>Oscillatoriophycideae</taxon>
        <taxon>Oscillatoriales</taxon>
    </lineage>
</organism>
<dbReference type="Gene3D" id="1.10.260.40">
    <property type="entry name" value="lambda repressor-like DNA-binding domains"/>
    <property type="match status" value="1"/>
</dbReference>
<dbReference type="EMBL" id="DSRU01000324">
    <property type="protein sequence ID" value="HFN00501.1"/>
    <property type="molecule type" value="Genomic_DNA"/>
</dbReference>
<dbReference type="Gene3D" id="3.40.50.300">
    <property type="entry name" value="P-loop containing nucleotide triphosphate hydrolases"/>
    <property type="match status" value="1"/>
</dbReference>
<accession>A0A7C3PKT3</accession>
<dbReference type="SUPFAM" id="SSF47413">
    <property type="entry name" value="lambda repressor-like DNA-binding domains"/>
    <property type="match status" value="1"/>
</dbReference>
<dbReference type="InterPro" id="IPR010982">
    <property type="entry name" value="Lambda_DNA-bd_dom_sf"/>
</dbReference>
<comment type="caution">
    <text evidence="1">The sequence shown here is derived from an EMBL/GenBank/DDBJ whole genome shotgun (WGS) entry which is preliminary data.</text>
</comment>
<dbReference type="Pfam" id="PF14516">
    <property type="entry name" value="AAA_35"/>
    <property type="match status" value="1"/>
</dbReference>
<dbReference type="GO" id="GO:0003677">
    <property type="term" value="F:DNA binding"/>
    <property type="evidence" value="ECO:0007669"/>
    <property type="project" value="InterPro"/>
</dbReference>
<protein>
    <submittedName>
        <fullName evidence="1">Uncharacterized protein</fullName>
    </submittedName>
</protein>
<evidence type="ECO:0000313" key="1">
    <source>
        <dbReference type="EMBL" id="HFN00501.1"/>
    </source>
</evidence>
<dbReference type="InterPro" id="IPR027417">
    <property type="entry name" value="P-loop_NTPase"/>
</dbReference>
<sequence>MIPFCSVLSLGDIPLSQPMNSNPHSSAKRKRGVALTASGLRRLNQAIQSAEATENEGKRFTAEELSQRCGISTSTLSRLWASRSGVDRRTLTLLFSAFKLDLLDGDLQQCPEDMEITPSQPWIESTSNSVSIPYPSGPVPLGSEYYIHRPEVDDRALQEVLQPGCVIRIKAPSGFGKTSLLLRLLHQAKQQGYYTVAIDLQQADIETLSQSHAFLRWFCVVLCRKLKCETSLDQYWDDLLGSKLSTTLYVREAILSGLDRPLVLVFNEVERVFEHPETARSLLPLLRSWHEEAQHDEVWKRLRLVVSYSTDAYLPLDINQSPFNVGLPLTLPPLTRAQVEALAQAYAVIWNEAVCDRLLDLLGGNPTLINLALYHLHQGMSADELLRSVASSEGIYRNHLQRLLAQINTNPQWVEQLQSLVCNDAMNSAGERPQIRLDPILAYKLEGLGLIQPTSNGWQLSCKLYQEYFQTYLFTP</sequence>
<name>A0A7C3PKT3_9CYAN</name>
<proteinExistence type="predicted"/>
<dbReference type="SUPFAM" id="SSF52540">
    <property type="entry name" value="P-loop containing nucleoside triphosphate hydrolases"/>
    <property type="match status" value="1"/>
</dbReference>
<reference evidence="1" key="1">
    <citation type="journal article" date="2020" name="mSystems">
        <title>Genome- and Community-Level Interaction Insights into Carbon Utilization and Element Cycling Functions of Hydrothermarchaeota in Hydrothermal Sediment.</title>
        <authorList>
            <person name="Zhou Z."/>
            <person name="Liu Y."/>
            <person name="Xu W."/>
            <person name="Pan J."/>
            <person name="Luo Z.H."/>
            <person name="Li M."/>
        </authorList>
    </citation>
    <scope>NUCLEOTIDE SEQUENCE [LARGE SCALE GENOMIC DNA]</scope>
    <source>
        <strain evidence="1">SpSt-418</strain>
    </source>
</reference>
<dbReference type="AlphaFoldDB" id="A0A7C3PKT3"/>